<comment type="caution">
    <text evidence="4">The sequence shown here is derived from an EMBL/GenBank/DDBJ whole genome shotgun (WGS) entry which is preliminary data.</text>
</comment>
<dbReference type="InterPro" id="IPR036526">
    <property type="entry name" value="C-N_Hydrolase_sf"/>
</dbReference>
<dbReference type="Proteomes" id="UP001249020">
    <property type="component" value="Unassembled WGS sequence"/>
</dbReference>
<dbReference type="InterPro" id="IPR003010">
    <property type="entry name" value="C-N_Hydrolase"/>
</dbReference>
<gene>
    <name evidence="4" type="ORF">RM544_06875</name>
</gene>
<evidence type="ECO:0000313" key="5">
    <source>
        <dbReference type="Proteomes" id="UP001249020"/>
    </source>
</evidence>
<dbReference type="InterPro" id="IPR045254">
    <property type="entry name" value="Nit1/2_C-N_Hydrolase"/>
</dbReference>
<proteinExistence type="inferred from homology"/>
<comment type="similarity">
    <text evidence="1">Belongs to the carbon-nitrogen hydrolase superfamily. NIT1/NIT2 family.</text>
</comment>
<dbReference type="SUPFAM" id="SSF56317">
    <property type="entry name" value="Carbon-nitrogen hydrolase"/>
    <property type="match status" value="1"/>
</dbReference>
<organism evidence="4 5">
    <name type="scientific">Brumicola blandensis</name>
    <dbReference type="NCBI Taxonomy" id="3075611"/>
    <lineage>
        <taxon>Bacteria</taxon>
        <taxon>Pseudomonadati</taxon>
        <taxon>Pseudomonadota</taxon>
        <taxon>Gammaproteobacteria</taxon>
        <taxon>Alteromonadales</taxon>
        <taxon>Alteromonadaceae</taxon>
        <taxon>Brumicola</taxon>
    </lineage>
</organism>
<dbReference type="PANTHER" id="PTHR23088:SF27">
    <property type="entry name" value="DEAMINATED GLUTATHIONE AMIDASE"/>
    <property type="match status" value="1"/>
</dbReference>
<keyword evidence="2 4" id="KW-0378">Hydrolase</keyword>
<protein>
    <submittedName>
        <fullName evidence="4">Carbon-nitrogen hydrolase family protein</fullName>
    </submittedName>
</protein>
<evidence type="ECO:0000313" key="4">
    <source>
        <dbReference type="EMBL" id="MDT0582255.1"/>
    </source>
</evidence>
<sequence length="277" mass="30878">MMDDLIAIQITSGPNINANLDAIETELVNLDHDSALVVLPECFACFGAGDKVLMSIAEEIDNGHIQTRIAALAKQYNKWIVAGTIPVKAQQGEVGYGEDRFYAASLVYDNQGHRVRRYDKIHMFDVSVNDNTNEYRESASTLPGQHVVFFESPWGRVGQIVCYDLRFPELVQRMGQIDVLVVPSAFTLKTGEAHWHALLAARSIENQCYVIAANQTGVHSNGRETYGNSCIYSPWGELLANLPENQGKVGARYQHDLLSSIRQSMPIQTHKTHRTAF</sequence>
<dbReference type="PROSITE" id="PS01227">
    <property type="entry name" value="UPF0012"/>
    <property type="match status" value="1"/>
</dbReference>
<dbReference type="EMBL" id="JAVRIE010000002">
    <property type="protein sequence ID" value="MDT0582255.1"/>
    <property type="molecule type" value="Genomic_DNA"/>
</dbReference>
<dbReference type="PANTHER" id="PTHR23088">
    <property type="entry name" value="NITRILASE-RELATED"/>
    <property type="match status" value="1"/>
</dbReference>
<evidence type="ECO:0000256" key="2">
    <source>
        <dbReference type="ARBA" id="ARBA00022801"/>
    </source>
</evidence>
<name>A0AAW8R324_9ALTE</name>
<reference evidence="4 5" key="1">
    <citation type="submission" date="2023-09" db="EMBL/GenBank/DDBJ databases">
        <authorList>
            <person name="Rey-Velasco X."/>
        </authorList>
    </citation>
    <scope>NUCLEOTIDE SEQUENCE [LARGE SCALE GENOMIC DNA]</scope>
    <source>
        <strain evidence="4 5">W409</strain>
    </source>
</reference>
<dbReference type="Pfam" id="PF00795">
    <property type="entry name" value="CN_hydrolase"/>
    <property type="match status" value="1"/>
</dbReference>
<dbReference type="PROSITE" id="PS50263">
    <property type="entry name" value="CN_HYDROLASE"/>
    <property type="match status" value="1"/>
</dbReference>
<dbReference type="CDD" id="cd07572">
    <property type="entry name" value="nit"/>
    <property type="match status" value="1"/>
</dbReference>
<dbReference type="Gene3D" id="3.60.110.10">
    <property type="entry name" value="Carbon-nitrogen hydrolase"/>
    <property type="match status" value="1"/>
</dbReference>
<dbReference type="GO" id="GO:0016811">
    <property type="term" value="F:hydrolase activity, acting on carbon-nitrogen (but not peptide) bonds, in linear amides"/>
    <property type="evidence" value="ECO:0007669"/>
    <property type="project" value="InterPro"/>
</dbReference>
<dbReference type="AlphaFoldDB" id="A0AAW8R324"/>
<feature type="domain" description="CN hydrolase" evidence="3">
    <location>
        <begin position="1"/>
        <end position="259"/>
    </location>
</feature>
<evidence type="ECO:0000256" key="1">
    <source>
        <dbReference type="ARBA" id="ARBA00010613"/>
    </source>
</evidence>
<accession>A0AAW8R324</accession>
<dbReference type="InterPro" id="IPR001110">
    <property type="entry name" value="UPF0012_CS"/>
</dbReference>
<evidence type="ECO:0000259" key="3">
    <source>
        <dbReference type="PROSITE" id="PS50263"/>
    </source>
</evidence>
<keyword evidence="5" id="KW-1185">Reference proteome</keyword>